<sequence>MPTQIKIYFLMSLFGFRVVGSSKLGMMCKESIRDANNKQESRDVTAPYVRAIYRHTIPCKAAELIKESFPSLCIKGWALQHEAFNLKRSSDNLRAHWPTTKLSGLEEGVTSSSLSHISLDPINSEEEEEEFVREVENVGPSSIKVDTMRFRNLKKKTMLAIDPTITVPPISQTSANESQHQRGPCMGRHAAKQCRRSLRRGFRDHEKFVSDAAHLESPKGDNHIRSHGGAVSRAEEGQEKATQLQPKLKARLMLPMLLLLSFKWWRVALYTSKSLIRASCARDNYAKQVTEVRSEAFLEGFLAFLSELDIFENNPMWSKAAPTPEFTESSTPYSPMVLPSFDKEEYANRTEEDEGVAYLVITLSNKAAHLSEEAKEKTTKEVVEGASRDPPPQL</sequence>
<evidence type="ECO:0000313" key="4">
    <source>
        <dbReference type="Proteomes" id="UP000585474"/>
    </source>
</evidence>
<accession>A0A7J0G8I6</accession>
<reference evidence="3 4" key="1">
    <citation type="submission" date="2019-07" db="EMBL/GenBank/DDBJ databases">
        <title>De Novo Assembly of kiwifruit Actinidia rufa.</title>
        <authorList>
            <person name="Sugita-Konishi S."/>
            <person name="Sato K."/>
            <person name="Mori E."/>
            <person name="Abe Y."/>
            <person name="Kisaki G."/>
            <person name="Hamano K."/>
            <person name="Suezawa K."/>
            <person name="Otani M."/>
            <person name="Fukuda T."/>
            <person name="Manabe T."/>
            <person name="Gomi K."/>
            <person name="Tabuchi M."/>
            <person name="Akimitsu K."/>
            <person name="Kataoka I."/>
        </authorList>
    </citation>
    <scope>NUCLEOTIDE SEQUENCE [LARGE SCALE GENOMIC DNA]</scope>
    <source>
        <strain evidence="4">cv. Fuchu</strain>
    </source>
</reference>
<evidence type="ECO:0000256" key="2">
    <source>
        <dbReference type="SAM" id="SignalP"/>
    </source>
</evidence>
<feature type="region of interest" description="Disordered" evidence="1">
    <location>
        <begin position="371"/>
        <end position="394"/>
    </location>
</feature>
<dbReference type="EMBL" id="BJWL01000018">
    <property type="protein sequence ID" value="GFZ07042.1"/>
    <property type="molecule type" value="Genomic_DNA"/>
</dbReference>
<dbReference type="AlphaFoldDB" id="A0A7J0G8I6"/>
<name>A0A7J0G8I6_9ERIC</name>
<gene>
    <name evidence="3" type="ORF">Acr_18g0012120</name>
</gene>
<evidence type="ECO:0000256" key="1">
    <source>
        <dbReference type="SAM" id="MobiDB-lite"/>
    </source>
</evidence>
<feature type="signal peptide" evidence="2">
    <location>
        <begin position="1"/>
        <end position="21"/>
    </location>
</feature>
<keyword evidence="4" id="KW-1185">Reference proteome</keyword>
<feature type="region of interest" description="Disordered" evidence="1">
    <location>
        <begin position="216"/>
        <end position="240"/>
    </location>
</feature>
<proteinExistence type="predicted"/>
<feature type="compositionally biased region" description="Basic and acidic residues" evidence="1">
    <location>
        <begin position="371"/>
        <end position="387"/>
    </location>
</feature>
<evidence type="ECO:0000313" key="3">
    <source>
        <dbReference type="EMBL" id="GFZ07042.1"/>
    </source>
</evidence>
<feature type="chain" id="PRO_5029724284" evidence="2">
    <location>
        <begin position="22"/>
        <end position="394"/>
    </location>
</feature>
<keyword evidence="2" id="KW-0732">Signal</keyword>
<comment type="caution">
    <text evidence="3">The sequence shown here is derived from an EMBL/GenBank/DDBJ whole genome shotgun (WGS) entry which is preliminary data.</text>
</comment>
<protein>
    <submittedName>
        <fullName evidence="3">Uncharacterized protein</fullName>
    </submittedName>
</protein>
<dbReference type="Proteomes" id="UP000585474">
    <property type="component" value="Unassembled WGS sequence"/>
</dbReference>
<organism evidence="3 4">
    <name type="scientific">Actinidia rufa</name>
    <dbReference type="NCBI Taxonomy" id="165716"/>
    <lineage>
        <taxon>Eukaryota</taxon>
        <taxon>Viridiplantae</taxon>
        <taxon>Streptophyta</taxon>
        <taxon>Embryophyta</taxon>
        <taxon>Tracheophyta</taxon>
        <taxon>Spermatophyta</taxon>
        <taxon>Magnoliopsida</taxon>
        <taxon>eudicotyledons</taxon>
        <taxon>Gunneridae</taxon>
        <taxon>Pentapetalae</taxon>
        <taxon>asterids</taxon>
        <taxon>Ericales</taxon>
        <taxon>Actinidiaceae</taxon>
        <taxon>Actinidia</taxon>
    </lineage>
</organism>